<evidence type="ECO:0000313" key="3">
    <source>
        <dbReference type="Proteomes" id="UP000499080"/>
    </source>
</evidence>
<keyword evidence="1" id="KW-0472">Membrane</keyword>
<dbReference type="EMBL" id="BGPR01002430">
    <property type="protein sequence ID" value="GBM73303.1"/>
    <property type="molecule type" value="Genomic_DNA"/>
</dbReference>
<keyword evidence="3" id="KW-1185">Reference proteome</keyword>
<keyword evidence="1" id="KW-1133">Transmembrane helix</keyword>
<comment type="caution">
    <text evidence="2">The sequence shown here is derived from an EMBL/GenBank/DDBJ whole genome shotgun (WGS) entry which is preliminary data.</text>
</comment>
<sequence length="133" mass="15384">MCREGRKVGGGSGTGLWNKINRRPYRKYPKLDSAFSANGQKFPHLLSSLFWSLSQTSKKGKHTRAETKCLLKKKNFGEEDFFFLLFLLFGNGIPNLAEDAFVFQGRKFQKKRFRETLSGKRGETRRFRPQGQD</sequence>
<evidence type="ECO:0000256" key="1">
    <source>
        <dbReference type="SAM" id="Phobius"/>
    </source>
</evidence>
<keyword evidence="1" id="KW-0812">Transmembrane</keyword>
<accession>A0A4Y2I6L4</accession>
<protein>
    <submittedName>
        <fullName evidence="2">Uncharacterized protein</fullName>
    </submittedName>
</protein>
<dbReference type="AlphaFoldDB" id="A0A4Y2I6L4"/>
<proteinExistence type="predicted"/>
<name>A0A4Y2I6L4_ARAVE</name>
<evidence type="ECO:0000313" key="2">
    <source>
        <dbReference type="EMBL" id="GBM73303.1"/>
    </source>
</evidence>
<dbReference type="Proteomes" id="UP000499080">
    <property type="component" value="Unassembled WGS sequence"/>
</dbReference>
<gene>
    <name evidence="2" type="ORF">AVEN_144684_1</name>
</gene>
<organism evidence="2 3">
    <name type="scientific">Araneus ventricosus</name>
    <name type="common">Orbweaver spider</name>
    <name type="synonym">Epeira ventricosa</name>
    <dbReference type="NCBI Taxonomy" id="182803"/>
    <lineage>
        <taxon>Eukaryota</taxon>
        <taxon>Metazoa</taxon>
        <taxon>Ecdysozoa</taxon>
        <taxon>Arthropoda</taxon>
        <taxon>Chelicerata</taxon>
        <taxon>Arachnida</taxon>
        <taxon>Araneae</taxon>
        <taxon>Araneomorphae</taxon>
        <taxon>Entelegynae</taxon>
        <taxon>Araneoidea</taxon>
        <taxon>Araneidae</taxon>
        <taxon>Araneus</taxon>
    </lineage>
</organism>
<feature type="transmembrane region" description="Helical" evidence="1">
    <location>
        <begin position="81"/>
        <end position="103"/>
    </location>
</feature>
<reference evidence="2 3" key="1">
    <citation type="journal article" date="2019" name="Sci. Rep.">
        <title>Orb-weaving spider Araneus ventricosus genome elucidates the spidroin gene catalogue.</title>
        <authorList>
            <person name="Kono N."/>
            <person name="Nakamura H."/>
            <person name="Ohtoshi R."/>
            <person name="Moran D.A.P."/>
            <person name="Shinohara A."/>
            <person name="Yoshida Y."/>
            <person name="Fujiwara M."/>
            <person name="Mori M."/>
            <person name="Tomita M."/>
            <person name="Arakawa K."/>
        </authorList>
    </citation>
    <scope>NUCLEOTIDE SEQUENCE [LARGE SCALE GENOMIC DNA]</scope>
</reference>